<name>A0A8J2LVE2_9BILA</name>
<proteinExistence type="predicted"/>
<feature type="compositionally biased region" description="Low complexity" evidence="1">
    <location>
        <begin position="274"/>
        <end position="283"/>
    </location>
</feature>
<gene>
    <name evidence="2" type="ORF">CJOHNSTONI_LOCUS199</name>
</gene>
<evidence type="ECO:0000313" key="3">
    <source>
        <dbReference type="Proteomes" id="UP000746747"/>
    </source>
</evidence>
<evidence type="ECO:0000256" key="1">
    <source>
        <dbReference type="SAM" id="MobiDB-lite"/>
    </source>
</evidence>
<comment type="caution">
    <text evidence="2">The sequence shown here is derived from an EMBL/GenBank/DDBJ whole genome shotgun (WGS) entry which is preliminary data.</text>
</comment>
<dbReference type="Proteomes" id="UP000746747">
    <property type="component" value="Unassembled WGS sequence"/>
</dbReference>
<reference evidence="2" key="1">
    <citation type="submission" date="2021-09" db="EMBL/GenBank/DDBJ databases">
        <authorList>
            <consortium name="Pathogen Informatics"/>
        </authorList>
    </citation>
    <scope>NUCLEOTIDE SEQUENCE</scope>
</reference>
<organism evidence="2 3">
    <name type="scientific">Cercopithifilaria johnstoni</name>
    <dbReference type="NCBI Taxonomy" id="2874296"/>
    <lineage>
        <taxon>Eukaryota</taxon>
        <taxon>Metazoa</taxon>
        <taxon>Ecdysozoa</taxon>
        <taxon>Nematoda</taxon>
        <taxon>Chromadorea</taxon>
        <taxon>Rhabditida</taxon>
        <taxon>Spirurina</taxon>
        <taxon>Spiruromorpha</taxon>
        <taxon>Filarioidea</taxon>
        <taxon>Onchocercidae</taxon>
        <taxon>Cercopithifilaria</taxon>
    </lineage>
</organism>
<dbReference type="EMBL" id="CAKAEH010000045">
    <property type="protein sequence ID" value="CAG9529636.1"/>
    <property type="molecule type" value="Genomic_DNA"/>
</dbReference>
<protein>
    <submittedName>
        <fullName evidence="2">Uncharacterized protein</fullName>
    </submittedName>
</protein>
<keyword evidence="3" id="KW-1185">Reference proteome</keyword>
<feature type="region of interest" description="Disordered" evidence="1">
    <location>
        <begin position="260"/>
        <end position="283"/>
    </location>
</feature>
<dbReference type="AlphaFoldDB" id="A0A8J2LVE2"/>
<sequence>MEFKEVDLETPAGTLADSLAQIFMMTTRDELRKEAYRMVGVENNRDFALAVEARLNEYFKNKQRKLDRRSILKIREEKDGASIILEHFLKTAGLPPDAVKKFSSKNLCARIKKLEKTVNQRSFAKSYLVEMKNNDPSTISGYQGPNNYKRKELGSVEAGPPIIGDEFSDSSEDEVSNTFLSKKRRSVSLSRSRSFRFSDRGYVLHAEMDVGNGVERKENLKSCNYSMNFDEFSDFSDGCENESPLKIDVLKRNRKNQLPASLDAEFSSSDDTDFSSTNDTDFP</sequence>
<evidence type="ECO:0000313" key="2">
    <source>
        <dbReference type="EMBL" id="CAG9529636.1"/>
    </source>
</evidence>
<accession>A0A8J2LVE2</accession>
<dbReference type="OrthoDB" id="5800852at2759"/>